<dbReference type="PANTHER" id="PTHR10309">
    <property type="entry name" value="MANNOSE-6-PHOSPHATE ISOMERASE"/>
    <property type="match status" value="1"/>
</dbReference>
<sequence>MTVIAASVIAATMPGGASDRSELPEPSAELITAAALAEDYPGDPGIVIALLLNRVSLARGEAIYLPAGNIHAYLAGLGVELMNASDNVLRGGLTPKHIDVPELLSVLDFRPLPAPYLPGRTSGPGATVYAPTDGDFRLVAIEPGDSTATVELTGPAIIIATAGDMQLAGERSSASMTRGESLYATPDERTLRVFGRGTAFLATTT</sequence>
<dbReference type="EMBL" id="BSUL01000001">
    <property type="protein sequence ID" value="GMA27995.1"/>
    <property type="molecule type" value="Genomic_DNA"/>
</dbReference>
<dbReference type="InterPro" id="IPR011051">
    <property type="entry name" value="RmlC_Cupin_sf"/>
</dbReference>
<evidence type="ECO:0000313" key="1">
    <source>
        <dbReference type="EMBL" id="GMA27995.1"/>
    </source>
</evidence>
<dbReference type="RefSeq" id="WP_348519994.1">
    <property type="nucleotide sequence ID" value="NZ_BSUL01000001.1"/>
</dbReference>
<dbReference type="GO" id="GO:0004476">
    <property type="term" value="F:mannose-6-phosphate isomerase activity"/>
    <property type="evidence" value="ECO:0007669"/>
    <property type="project" value="InterPro"/>
</dbReference>
<dbReference type="PRINTS" id="PR00714">
    <property type="entry name" value="MAN6PISMRASE"/>
</dbReference>
<evidence type="ECO:0008006" key="3">
    <source>
        <dbReference type="Google" id="ProtNLM"/>
    </source>
</evidence>
<dbReference type="Proteomes" id="UP001157160">
    <property type="component" value="Unassembled WGS sequence"/>
</dbReference>
<dbReference type="InterPro" id="IPR014710">
    <property type="entry name" value="RmlC-like_jellyroll"/>
</dbReference>
<dbReference type="AlphaFoldDB" id="A0AA37UJB0"/>
<evidence type="ECO:0000313" key="2">
    <source>
        <dbReference type="Proteomes" id="UP001157160"/>
    </source>
</evidence>
<organism evidence="1 2">
    <name type="scientific">Arenivirga flava</name>
    <dbReference type="NCBI Taxonomy" id="1930060"/>
    <lineage>
        <taxon>Bacteria</taxon>
        <taxon>Bacillati</taxon>
        <taxon>Actinomycetota</taxon>
        <taxon>Actinomycetes</taxon>
        <taxon>Micrococcales</taxon>
        <taxon>Microbacteriaceae</taxon>
        <taxon>Arenivirga</taxon>
    </lineage>
</organism>
<dbReference type="PANTHER" id="PTHR10309:SF0">
    <property type="entry name" value="MANNOSE-6-PHOSPHATE ISOMERASE"/>
    <property type="match status" value="1"/>
</dbReference>
<comment type="caution">
    <text evidence="1">The sequence shown here is derived from an EMBL/GenBank/DDBJ whole genome shotgun (WGS) entry which is preliminary data.</text>
</comment>
<gene>
    <name evidence="1" type="ORF">GCM10025874_12480</name>
</gene>
<keyword evidence="2" id="KW-1185">Reference proteome</keyword>
<protein>
    <recommendedName>
        <fullName evidence="3">Mannose-6-phosphate isomerase</fullName>
    </recommendedName>
</protein>
<accession>A0AA37UJB0</accession>
<dbReference type="Gene3D" id="2.60.120.10">
    <property type="entry name" value="Jelly Rolls"/>
    <property type="match status" value="2"/>
</dbReference>
<dbReference type="Gene3D" id="1.10.441.10">
    <property type="entry name" value="Phosphomannose Isomerase, domain 2"/>
    <property type="match status" value="1"/>
</dbReference>
<name>A0AA37UJB0_9MICO</name>
<proteinExistence type="predicted"/>
<dbReference type="InterPro" id="IPR016305">
    <property type="entry name" value="Mannose-6-P_Isomerase"/>
</dbReference>
<dbReference type="GO" id="GO:0005829">
    <property type="term" value="C:cytosol"/>
    <property type="evidence" value="ECO:0007669"/>
    <property type="project" value="TreeGrafter"/>
</dbReference>
<dbReference type="GO" id="GO:0009298">
    <property type="term" value="P:GDP-mannose biosynthetic process"/>
    <property type="evidence" value="ECO:0007669"/>
    <property type="project" value="InterPro"/>
</dbReference>
<dbReference type="SUPFAM" id="SSF51182">
    <property type="entry name" value="RmlC-like cupins"/>
    <property type="match status" value="1"/>
</dbReference>
<reference evidence="1 2" key="1">
    <citation type="journal article" date="2014" name="Int. J. Syst. Evol. Microbiol.">
        <title>Complete genome sequence of Corynebacterium casei LMG S-19264T (=DSM 44701T), isolated from a smear-ripened cheese.</title>
        <authorList>
            <consortium name="US DOE Joint Genome Institute (JGI-PGF)"/>
            <person name="Walter F."/>
            <person name="Albersmeier A."/>
            <person name="Kalinowski J."/>
            <person name="Ruckert C."/>
        </authorList>
    </citation>
    <scope>NUCLEOTIDE SEQUENCE [LARGE SCALE GENOMIC DNA]</scope>
    <source>
        <strain evidence="1 2">NBRC 112289</strain>
    </source>
</reference>